<evidence type="ECO:0000256" key="4">
    <source>
        <dbReference type="ARBA" id="ARBA00022840"/>
    </source>
</evidence>
<dbReference type="InterPro" id="IPR027417">
    <property type="entry name" value="P-loop_NTPase"/>
</dbReference>
<dbReference type="STRING" id="177437.HRM2_32610"/>
<dbReference type="KEGG" id="dat:HRM2_32610"/>
<sequence>MIQVENLTKYYNDFCAVDNLSLTINPGEILGLLGPNGAGKTTTLRMLTGFFKPSSGTIKVKDLSIPEDTLKIKQIMGYLPESAPLYHNMLVFDYLDYVAAVKGIPRARRVARLKELSELCGLADIMHKTIDELSKGLKQRVGLAHALMTDPEILVLDEPTSGLDPNQIAEIREIIRRIGKEKTIIFSTHILSEAEATCDRIVIVNRGRIVADDTTQNLKNGDGSGSSIFLSLSNADSEKAMALIQGVKGVHQVEAKKAEARGDCRFEIHCKVIPAKGSTEIDDYDAGKALYLALRETDWIITELTHKSRSLETIFQELTRGN</sequence>
<accession>C0QLN6</accession>
<keyword evidence="3" id="KW-0547">Nucleotide-binding</keyword>
<feature type="domain" description="ABC transporter" evidence="5">
    <location>
        <begin position="2"/>
        <end position="231"/>
    </location>
</feature>
<dbReference type="Proteomes" id="UP000000442">
    <property type="component" value="Chromosome"/>
</dbReference>
<evidence type="ECO:0000313" key="7">
    <source>
        <dbReference type="Proteomes" id="UP000000442"/>
    </source>
</evidence>
<dbReference type="SUPFAM" id="SSF52540">
    <property type="entry name" value="P-loop containing nucleoside triphosphate hydrolases"/>
    <property type="match status" value="1"/>
</dbReference>
<evidence type="ECO:0000256" key="3">
    <source>
        <dbReference type="ARBA" id="ARBA00022741"/>
    </source>
</evidence>
<evidence type="ECO:0000256" key="1">
    <source>
        <dbReference type="ARBA" id="ARBA00005417"/>
    </source>
</evidence>
<dbReference type="Pfam" id="PF00005">
    <property type="entry name" value="ABC_tran"/>
    <property type="match status" value="1"/>
</dbReference>
<proteinExistence type="inferred from homology"/>
<dbReference type="PANTHER" id="PTHR43335:SF4">
    <property type="entry name" value="ABC TRANSPORTER, ATP-BINDING PROTEIN"/>
    <property type="match status" value="1"/>
</dbReference>
<keyword evidence="7" id="KW-1185">Reference proteome</keyword>
<dbReference type="AlphaFoldDB" id="C0QLN6"/>
<dbReference type="InterPro" id="IPR003593">
    <property type="entry name" value="AAA+_ATPase"/>
</dbReference>
<organism evidence="6 7">
    <name type="scientific">Desulforapulum autotrophicum (strain ATCC 43914 / DSM 3382 / VKM B-1955 / HRM2)</name>
    <name type="common">Desulfobacterium autotrophicum</name>
    <dbReference type="NCBI Taxonomy" id="177437"/>
    <lineage>
        <taxon>Bacteria</taxon>
        <taxon>Pseudomonadati</taxon>
        <taxon>Thermodesulfobacteriota</taxon>
        <taxon>Desulfobacteria</taxon>
        <taxon>Desulfobacterales</taxon>
        <taxon>Desulfobacteraceae</taxon>
        <taxon>Desulforapulum</taxon>
    </lineage>
</organism>
<dbReference type="Gene3D" id="3.40.50.300">
    <property type="entry name" value="P-loop containing nucleotide triphosphate hydrolases"/>
    <property type="match status" value="1"/>
</dbReference>
<reference evidence="6 7" key="1">
    <citation type="journal article" date="2009" name="Environ. Microbiol.">
        <title>Genome sequence of Desulfobacterium autotrophicum HRM2, a marine sulfate reducer oxidizing organic carbon completely to carbon dioxide.</title>
        <authorList>
            <person name="Strittmatter A.W."/>
            <person name="Liesegang H."/>
            <person name="Rabus R."/>
            <person name="Decker I."/>
            <person name="Amann J."/>
            <person name="Andres S."/>
            <person name="Henne A."/>
            <person name="Fricke W.F."/>
            <person name="Martinez-Arias R."/>
            <person name="Bartels D."/>
            <person name="Goesmann A."/>
            <person name="Krause L."/>
            <person name="Puehler A."/>
            <person name="Klenk H.P."/>
            <person name="Richter M."/>
            <person name="Schuler M."/>
            <person name="Gloeckner F.O."/>
            <person name="Meyerdierks A."/>
            <person name="Gottschalk G."/>
            <person name="Amann R."/>
        </authorList>
    </citation>
    <scope>NUCLEOTIDE SEQUENCE [LARGE SCALE GENOMIC DNA]</scope>
    <source>
        <strain evidence="7">ATCC 43914 / DSM 3382 / HRM2</strain>
    </source>
</reference>
<dbReference type="PANTHER" id="PTHR43335">
    <property type="entry name" value="ABC TRANSPORTER, ATP-BINDING PROTEIN"/>
    <property type="match status" value="1"/>
</dbReference>
<dbReference type="SMART" id="SM00382">
    <property type="entry name" value="AAA"/>
    <property type="match status" value="1"/>
</dbReference>
<dbReference type="GO" id="GO:0016887">
    <property type="term" value="F:ATP hydrolysis activity"/>
    <property type="evidence" value="ECO:0007669"/>
    <property type="project" value="InterPro"/>
</dbReference>
<evidence type="ECO:0000313" key="6">
    <source>
        <dbReference type="EMBL" id="ACN16340.1"/>
    </source>
</evidence>
<dbReference type="eggNOG" id="COG1131">
    <property type="taxonomic scope" value="Bacteria"/>
</dbReference>
<dbReference type="CDD" id="cd03230">
    <property type="entry name" value="ABC_DR_subfamily_A"/>
    <property type="match status" value="1"/>
</dbReference>
<comment type="similarity">
    <text evidence="1">Belongs to the ABC transporter superfamily.</text>
</comment>
<dbReference type="HOGENOM" id="CLU_000604_1_2_7"/>
<keyword evidence="4" id="KW-0067">ATP-binding</keyword>
<evidence type="ECO:0000259" key="5">
    <source>
        <dbReference type="PROSITE" id="PS50893"/>
    </source>
</evidence>
<name>C0QLN6_DESAH</name>
<dbReference type="PROSITE" id="PS50893">
    <property type="entry name" value="ABC_TRANSPORTER_2"/>
    <property type="match status" value="1"/>
</dbReference>
<dbReference type="OrthoDB" id="9809450at2"/>
<dbReference type="EMBL" id="CP001087">
    <property type="protein sequence ID" value="ACN16340.1"/>
    <property type="molecule type" value="Genomic_DNA"/>
</dbReference>
<protein>
    <submittedName>
        <fullName evidence="6">ABC-type transport system, ATPase component</fullName>
    </submittedName>
</protein>
<dbReference type="InterPro" id="IPR003439">
    <property type="entry name" value="ABC_transporter-like_ATP-bd"/>
</dbReference>
<dbReference type="GO" id="GO:0005524">
    <property type="term" value="F:ATP binding"/>
    <property type="evidence" value="ECO:0007669"/>
    <property type="project" value="UniProtKB-KW"/>
</dbReference>
<gene>
    <name evidence="6" type="ordered locus">HRM2_32610</name>
</gene>
<keyword evidence="2" id="KW-0813">Transport</keyword>
<evidence type="ECO:0000256" key="2">
    <source>
        <dbReference type="ARBA" id="ARBA00022448"/>
    </source>
</evidence>